<evidence type="ECO:0000313" key="3">
    <source>
        <dbReference type="Proteomes" id="UP000006702"/>
    </source>
</evidence>
<dbReference type="VEuPathDB" id="FungiDB:NFIA_109240"/>
<organism evidence="2 3">
    <name type="scientific">Neosartorya fischeri (strain ATCC 1020 / DSM 3700 / CBS 544.65 / FGSC A1164 / JCM 1740 / NRRL 181 / WB 181)</name>
    <name type="common">Aspergillus fischerianus</name>
    <dbReference type="NCBI Taxonomy" id="331117"/>
    <lineage>
        <taxon>Eukaryota</taxon>
        <taxon>Fungi</taxon>
        <taxon>Dikarya</taxon>
        <taxon>Ascomycota</taxon>
        <taxon>Pezizomycotina</taxon>
        <taxon>Eurotiomycetes</taxon>
        <taxon>Eurotiomycetidae</taxon>
        <taxon>Eurotiales</taxon>
        <taxon>Aspergillaceae</taxon>
        <taxon>Aspergillus</taxon>
        <taxon>Aspergillus subgen. Fumigati</taxon>
    </lineage>
</organism>
<name>A1CXS8_NEOFI</name>
<reference evidence="3" key="1">
    <citation type="journal article" date="2008" name="PLoS Genet.">
        <title>Genomic islands in the pathogenic filamentous fungus Aspergillus fumigatus.</title>
        <authorList>
            <person name="Fedorova N.D."/>
            <person name="Khaldi N."/>
            <person name="Joardar V.S."/>
            <person name="Maiti R."/>
            <person name="Amedeo P."/>
            <person name="Anderson M.J."/>
            <person name="Crabtree J."/>
            <person name="Silva J.C."/>
            <person name="Badger J.H."/>
            <person name="Albarraq A."/>
            <person name="Angiuoli S."/>
            <person name="Bussey H."/>
            <person name="Bowyer P."/>
            <person name="Cotty P.J."/>
            <person name="Dyer P.S."/>
            <person name="Egan A."/>
            <person name="Galens K."/>
            <person name="Fraser-Liggett C.M."/>
            <person name="Haas B.J."/>
            <person name="Inman J.M."/>
            <person name="Kent R."/>
            <person name="Lemieux S."/>
            <person name="Malavazi I."/>
            <person name="Orvis J."/>
            <person name="Roemer T."/>
            <person name="Ronning C.M."/>
            <person name="Sundaram J.P."/>
            <person name="Sutton G."/>
            <person name="Turner G."/>
            <person name="Venter J.C."/>
            <person name="White O.R."/>
            <person name="Whitty B.R."/>
            <person name="Youngman P."/>
            <person name="Wolfe K.H."/>
            <person name="Goldman G.H."/>
            <person name="Wortman J.R."/>
            <person name="Jiang B."/>
            <person name="Denning D.W."/>
            <person name="Nierman W.C."/>
        </authorList>
    </citation>
    <scope>NUCLEOTIDE SEQUENCE [LARGE SCALE GENOMIC DNA]</scope>
    <source>
        <strain evidence="3">ATCC 1020 / DSM 3700 / CBS 544.65 / FGSC A1164 / JCM 1740 / NRRL 181 / WB 181</strain>
    </source>
</reference>
<dbReference type="KEGG" id="nfi:NFIA_109240"/>
<dbReference type="AlphaFoldDB" id="A1CXS8"/>
<accession>A1CXS8</accession>
<dbReference type="OrthoDB" id="4187154at2759"/>
<protein>
    <submittedName>
        <fullName evidence="2">Uncharacterized protein</fullName>
    </submittedName>
</protein>
<dbReference type="GeneID" id="4593298"/>
<proteinExistence type="predicted"/>
<dbReference type="HOGENOM" id="CLU_2073794_0_0_1"/>
<dbReference type="EMBL" id="DS027685">
    <property type="protein sequence ID" value="EAW25430.1"/>
    <property type="molecule type" value="Genomic_DNA"/>
</dbReference>
<evidence type="ECO:0000313" key="2">
    <source>
        <dbReference type="EMBL" id="EAW25430.1"/>
    </source>
</evidence>
<sequence length="118" mass="13465">MDSSTRLFLDELEDMKDDFRMEETRDSQIHHELDQLLRKGLQPLIVEAHQQSDTGTQSSGDRALQPLSRIVPSVFSLGYRHEPAIPLDSVHREVPSFNAEDDDEPDFAEQNQQPSSFA</sequence>
<gene>
    <name evidence="2" type="ORF">NFIA_109240</name>
</gene>
<feature type="compositionally biased region" description="Polar residues" evidence="1">
    <location>
        <begin position="109"/>
        <end position="118"/>
    </location>
</feature>
<evidence type="ECO:0000256" key="1">
    <source>
        <dbReference type="SAM" id="MobiDB-lite"/>
    </source>
</evidence>
<keyword evidence="3" id="KW-1185">Reference proteome</keyword>
<feature type="region of interest" description="Disordered" evidence="1">
    <location>
        <begin position="88"/>
        <end position="118"/>
    </location>
</feature>
<dbReference type="RefSeq" id="XP_001267327.1">
    <property type="nucleotide sequence ID" value="XM_001267326.1"/>
</dbReference>
<dbReference type="Proteomes" id="UP000006702">
    <property type="component" value="Unassembled WGS sequence"/>
</dbReference>